<dbReference type="InterPro" id="IPR036526">
    <property type="entry name" value="C-N_Hydrolase_sf"/>
</dbReference>
<dbReference type="Gene3D" id="3.60.110.10">
    <property type="entry name" value="Carbon-nitrogen hydrolase"/>
    <property type="match status" value="1"/>
</dbReference>
<dbReference type="PROSITE" id="PS50263">
    <property type="entry name" value="CN_HYDROLASE"/>
    <property type="match status" value="1"/>
</dbReference>
<dbReference type="Proteomes" id="UP001140560">
    <property type="component" value="Unassembled WGS sequence"/>
</dbReference>
<sequence>MAPIVKAAVIQLYPKPMQLEHNFNKAANFVRSAAAQGAELAVLPEYHLTGWVPKDPGFFGLCDQWETYLRKYRDLAKECGICIVPGTIAEVHRENEDAEDRLLNVCYFIDHEGNIAGRYVKKNLWGPEREHLTASGRDVHEVFDTPIGKVGLLICWDLAFPEAFRELIASGAKIIIIPTFWTHKDCNEAGLSLNPAAEALFLDSMLTARAFENTCAVVFANAGGPPGQGYIGLSQVTVPFVGPLAKLGGCAEGMSVVDIDMQILEDAEDNYKVRADIASEDWHYDYRHSKTKERL</sequence>
<evidence type="ECO:0000313" key="3">
    <source>
        <dbReference type="EMBL" id="KAJ4377839.1"/>
    </source>
</evidence>
<keyword evidence="1" id="KW-0378">Hydrolase</keyword>
<dbReference type="CDD" id="cd07197">
    <property type="entry name" value="nitrilase"/>
    <property type="match status" value="1"/>
</dbReference>
<organism evidence="3 4">
    <name type="scientific">Neocucurbitaria cava</name>
    <dbReference type="NCBI Taxonomy" id="798079"/>
    <lineage>
        <taxon>Eukaryota</taxon>
        <taxon>Fungi</taxon>
        <taxon>Dikarya</taxon>
        <taxon>Ascomycota</taxon>
        <taxon>Pezizomycotina</taxon>
        <taxon>Dothideomycetes</taxon>
        <taxon>Pleosporomycetidae</taxon>
        <taxon>Pleosporales</taxon>
        <taxon>Pleosporineae</taxon>
        <taxon>Cucurbitariaceae</taxon>
        <taxon>Neocucurbitaria</taxon>
    </lineage>
</organism>
<evidence type="ECO:0000256" key="1">
    <source>
        <dbReference type="ARBA" id="ARBA00022801"/>
    </source>
</evidence>
<comment type="caution">
    <text evidence="3">The sequence shown here is derived from an EMBL/GenBank/DDBJ whole genome shotgun (WGS) entry which is preliminary data.</text>
</comment>
<accession>A0A9W8YHQ6</accession>
<dbReference type="InterPro" id="IPR050345">
    <property type="entry name" value="Aliph_Amidase/BUP"/>
</dbReference>
<name>A0A9W8YHQ6_9PLEO</name>
<dbReference type="PANTHER" id="PTHR43674:SF16">
    <property type="entry name" value="CARBON-NITROGEN FAMILY, PUTATIVE (AFU_ORTHOLOGUE AFUA_5G02350)-RELATED"/>
    <property type="match status" value="1"/>
</dbReference>
<feature type="domain" description="CN hydrolase" evidence="2">
    <location>
        <begin position="5"/>
        <end position="261"/>
    </location>
</feature>
<gene>
    <name evidence="3" type="ORF">N0V83_000669</name>
</gene>
<dbReference type="EMBL" id="JAPEUY010000001">
    <property type="protein sequence ID" value="KAJ4377839.1"/>
    <property type="molecule type" value="Genomic_DNA"/>
</dbReference>
<dbReference type="Pfam" id="PF00795">
    <property type="entry name" value="CN_hydrolase"/>
    <property type="match status" value="1"/>
</dbReference>
<keyword evidence="4" id="KW-1185">Reference proteome</keyword>
<evidence type="ECO:0000313" key="4">
    <source>
        <dbReference type="Proteomes" id="UP001140560"/>
    </source>
</evidence>
<dbReference type="SUPFAM" id="SSF56317">
    <property type="entry name" value="Carbon-nitrogen hydrolase"/>
    <property type="match status" value="1"/>
</dbReference>
<dbReference type="GO" id="GO:0016811">
    <property type="term" value="F:hydrolase activity, acting on carbon-nitrogen (but not peptide) bonds, in linear amides"/>
    <property type="evidence" value="ECO:0007669"/>
    <property type="project" value="TreeGrafter"/>
</dbReference>
<dbReference type="OrthoDB" id="412018at2759"/>
<dbReference type="InterPro" id="IPR003010">
    <property type="entry name" value="C-N_Hydrolase"/>
</dbReference>
<protein>
    <recommendedName>
        <fullName evidence="2">CN hydrolase domain-containing protein</fullName>
    </recommendedName>
</protein>
<dbReference type="AlphaFoldDB" id="A0A9W8YHQ6"/>
<reference evidence="3" key="1">
    <citation type="submission" date="2022-10" db="EMBL/GenBank/DDBJ databases">
        <title>Tapping the CABI collections for fungal endophytes: first genome assemblies for Collariella, Neodidymelliopsis, Ascochyta clinopodiicola, Didymella pomorum, Didymosphaeria variabile, Neocosmospora piperis and Neocucurbitaria cava.</title>
        <authorList>
            <person name="Hill R."/>
        </authorList>
    </citation>
    <scope>NUCLEOTIDE SEQUENCE</scope>
    <source>
        <strain evidence="3">IMI 356814</strain>
    </source>
</reference>
<evidence type="ECO:0000259" key="2">
    <source>
        <dbReference type="PROSITE" id="PS50263"/>
    </source>
</evidence>
<dbReference type="PANTHER" id="PTHR43674">
    <property type="entry name" value="NITRILASE C965.09-RELATED"/>
    <property type="match status" value="1"/>
</dbReference>
<proteinExistence type="predicted"/>